<keyword evidence="1" id="KW-0646">Protease inhibitor</keyword>
<sequence length="95" mass="10440">MKLLVLVVFIASICYACAADPPCADPNEVYDCCGSACQRTCNNELIYILCIKKCVPGCFCRDGYVRQYDNGPCVRLEECPCITTTTPGYGTVTFM</sequence>
<organism evidence="5 6">
    <name type="scientific">Aedes aegypti</name>
    <name type="common">Yellowfever mosquito</name>
    <name type="synonym">Culex aegypti</name>
    <dbReference type="NCBI Taxonomy" id="7159"/>
    <lineage>
        <taxon>Eukaryota</taxon>
        <taxon>Metazoa</taxon>
        <taxon>Ecdysozoa</taxon>
        <taxon>Arthropoda</taxon>
        <taxon>Hexapoda</taxon>
        <taxon>Insecta</taxon>
        <taxon>Pterygota</taxon>
        <taxon>Neoptera</taxon>
        <taxon>Endopterygota</taxon>
        <taxon>Diptera</taxon>
        <taxon>Nematocera</taxon>
        <taxon>Culicoidea</taxon>
        <taxon>Culicidae</taxon>
        <taxon>Culicinae</taxon>
        <taxon>Aedini</taxon>
        <taxon>Aedes</taxon>
        <taxon>Stegomyia</taxon>
    </lineage>
</organism>
<dbReference type="Gene3D" id="2.10.25.10">
    <property type="entry name" value="Laminin"/>
    <property type="match status" value="1"/>
</dbReference>
<reference evidence="5" key="1">
    <citation type="submission" date="2005-10" db="EMBL/GenBank/DDBJ databases">
        <authorList>
            <person name="Loftus B.J."/>
            <person name="Nene V.M."/>
            <person name="Hannick L.I."/>
            <person name="Bidwell S."/>
            <person name="Haas B."/>
            <person name="Amedeo P."/>
            <person name="Orvis J."/>
            <person name="Wortman J.R."/>
            <person name="White O.R."/>
            <person name="Salzberg S."/>
            <person name="Shumway M."/>
            <person name="Koo H."/>
            <person name="Zhao Y."/>
            <person name="Holmes M."/>
            <person name="Miller J."/>
            <person name="Schatz M."/>
            <person name="Pop M."/>
            <person name="Pai G."/>
            <person name="Utterback T."/>
            <person name="Rogers Y.-H."/>
            <person name="Kravitz S."/>
            <person name="Fraser C.M."/>
        </authorList>
    </citation>
    <scope>NUCLEOTIDE SEQUENCE</scope>
    <source>
        <strain evidence="5">Liverpool</strain>
    </source>
</reference>
<dbReference type="Proteomes" id="UP000682892">
    <property type="component" value="Unassembled WGS sequence"/>
</dbReference>
<dbReference type="GO" id="GO:0030414">
    <property type="term" value="F:peptidase inhibitor activity"/>
    <property type="evidence" value="ECO:0007669"/>
    <property type="project" value="UniProtKB-KW"/>
</dbReference>
<dbReference type="Pfam" id="PF01826">
    <property type="entry name" value="TIL"/>
    <property type="match status" value="1"/>
</dbReference>
<dbReference type="HOGENOM" id="CLU_156801_0_1_1"/>
<feature type="domain" description="TIL" evidence="4">
    <location>
        <begin position="25"/>
        <end position="79"/>
    </location>
</feature>
<name>Q17PK6_AEDAE</name>
<dbReference type="PaxDb" id="7159-AAEL000363-PA"/>
<evidence type="ECO:0000256" key="1">
    <source>
        <dbReference type="ARBA" id="ARBA00022690"/>
    </source>
</evidence>
<protein>
    <submittedName>
        <fullName evidence="5">AAEL000363-PA</fullName>
    </submittedName>
</protein>
<dbReference type="AlphaFoldDB" id="Q17PK6"/>
<dbReference type="PANTHER" id="PTHR23259">
    <property type="entry name" value="RIDDLE"/>
    <property type="match status" value="1"/>
</dbReference>
<feature type="signal peptide" evidence="3">
    <location>
        <begin position="1"/>
        <end position="19"/>
    </location>
</feature>
<dbReference type="PhylomeDB" id="Q17PK6"/>
<accession>Q17PK6</accession>
<evidence type="ECO:0000313" key="5">
    <source>
        <dbReference type="EMBL" id="EAT48611.1"/>
    </source>
</evidence>
<evidence type="ECO:0000256" key="3">
    <source>
        <dbReference type="SAM" id="SignalP"/>
    </source>
</evidence>
<dbReference type="InterPro" id="IPR051368">
    <property type="entry name" value="SerProtInhib-TIL_Domain"/>
</dbReference>
<dbReference type="PANTHER" id="PTHR23259:SF70">
    <property type="entry name" value="ACCESSORY GLAND PROTEIN ACP62F-RELATED"/>
    <property type="match status" value="1"/>
</dbReference>
<evidence type="ECO:0000313" key="6">
    <source>
        <dbReference type="Proteomes" id="UP000682892"/>
    </source>
</evidence>
<dbReference type="InterPro" id="IPR002919">
    <property type="entry name" value="TIL_dom"/>
</dbReference>
<dbReference type="SUPFAM" id="SSF57567">
    <property type="entry name" value="Serine protease inhibitors"/>
    <property type="match status" value="1"/>
</dbReference>
<keyword evidence="3" id="KW-0732">Signal</keyword>
<evidence type="ECO:0000256" key="2">
    <source>
        <dbReference type="ARBA" id="ARBA00023157"/>
    </source>
</evidence>
<keyword evidence="2" id="KW-1015">Disulfide bond</keyword>
<reference evidence="5" key="2">
    <citation type="journal article" date="2007" name="Science">
        <title>Genome sequence of Aedes aegypti, a major arbovirus vector.</title>
        <authorList>
            <person name="Nene V."/>
            <person name="Wortman J.R."/>
            <person name="Lawson D."/>
            <person name="Haas B."/>
            <person name="Kodira C."/>
            <person name="Tu Z.J."/>
            <person name="Loftus B."/>
            <person name="Xi Z."/>
            <person name="Megy K."/>
            <person name="Grabherr M."/>
            <person name="Ren Q."/>
            <person name="Zdobnov E.M."/>
            <person name="Lobo N.F."/>
            <person name="Campbell K.S."/>
            <person name="Brown S.E."/>
            <person name="Bonaldo M.F."/>
            <person name="Zhu J."/>
            <person name="Sinkins S.P."/>
            <person name="Hogenkamp D.G."/>
            <person name="Amedeo P."/>
            <person name="Arensburger P."/>
            <person name="Atkinson P.W."/>
            <person name="Bidwell S."/>
            <person name="Biedler J."/>
            <person name="Birney E."/>
            <person name="Bruggner R.V."/>
            <person name="Costas J."/>
            <person name="Coy M.R."/>
            <person name="Crabtree J."/>
            <person name="Crawford M."/>
            <person name="Debruyn B."/>
            <person name="Decaprio D."/>
            <person name="Eiglmeier K."/>
            <person name="Eisenstadt E."/>
            <person name="El-Dorry H."/>
            <person name="Gelbart W.M."/>
            <person name="Gomes S.L."/>
            <person name="Hammond M."/>
            <person name="Hannick L.I."/>
            <person name="Hogan J.R."/>
            <person name="Holmes M.H."/>
            <person name="Jaffe D."/>
            <person name="Johnston J.S."/>
            <person name="Kennedy R.C."/>
            <person name="Koo H."/>
            <person name="Kravitz S."/>
            <person name="Kriventseva E.V."/>
            <person name="Kulp D."/>
            <person name="Labutti K."/>
            <person name="Lee E."/>
            <person name="Li S."/>
            <person name="Lovin D.D."/>
            <person name="Mao C."/>
            <person name="Mauceli E."/>
            <person name="Menck C.F."/>
            <person name="Miller J.R."/>
            <person name="Montgomery P."/>
            <person name="Mori A."/>
            <person name="Nascimento A.L."/>
            <person name="Naveira H.F."/>
            <person name="Nusbaum C."/>
            <person name="O'leary S."/>
            <person name="Orvis J."/>
            <person name="Pertea M."/>
            <person name="Quesneville H."/>
            <person name="Reidenbach K.R."/>
            <person name="Rogers Y.H."/>
            <person name="Roth C.W."/>
            <person name="Schneider J.R."/>
            <person name="Schatz M."/>
            <person name="Shumway M."/>
            <person name="Stanke M."/>
            <person name="Stinson E.O."/>
            <person name="Tubio J.M."/>
            <person name="Vanzee J.P."/>
            <person name="Verjovski-Almeida S."/>
            <person name="Werner D."/>
            <person name="White O."/>
            <person name="Wyder S."/>
            <person name="Zeng Q."/>
            <person name="Zhao Q."/>
            <person name="Zhao Y."/>
            <person name="Hill C.A."/>
            <person name="Raikhel A.S."/>
            <person name="Soares M.B."/>
            <person name="Knudson D.L."/>
            <person name="Lee N.H."/>
            <person name="Galagan J."/>
            <person name="Salzberg S.L."/>
            <person name="Paulsen I.T."/>
            <person name="Dimopoulos G."/>
            <person name="Collins F.H."/>
            <person name="Birren B."/>
            <person name="Fraser-Liggett C.M."/>
            <person name="Severson D.W."/>
        </authorList>
    </citation>
    <scope>NUCLEOTIDE SEQUENCE [LARGE SCALE GENOMIC DNA]</scope>
    <source>
        <strain evidence="5">Liverpool</strain>
    </source>
</reference>
<feature type="chain" id="PRO_5014308243" evidence="3">
    <location>
        <begin position="20"/>
        <end position="95"/>
    </location>
</feature>
<dbReference type="CDD" id="cd19941">
    <property type="entry name" value="TIL"/>
    <property type="match status" value="1"/>
</dbReference>
<gene>
    <name evidence="5" type="ORF">AaeL_AAEL000363</name>
</gene>
<evidence type="ECO:0000259" key="4">
    <source>
        <dbReference type="Pfam" id="PF01826"/>
    </source>
</evidence>
<reference evidence="5" key="3">
    <citation type="submission" date="2012-09" db="EMBL/GenBank/DDBJ databases">
        <authorList>
            <consortium name="VectorBase"/>
        </authorList>
    </citation>
    <scope>NUCLEOTIDE SEQUENCE</scope>
    <source>
        <strain evidence="5">Liverpool</strain>
    </source>
</reference>
<dbReference type="OMA" id="EECPCIT"/>
<proteinExistence type="predicted"/>
<dbReference type="InterPro" id="IPR036084">
    <property type="entry name" value="Ser_inhib-like_sf"/>
</dbReference>
<dbReference type="EMBL" id="CH477191">
    <property type="protein sequence ID" value="EAT48611.1"/>
    <property type="molecule type" value="Genomic_DNA"/>
</dbReference>